<dbReference type="EMBL" id="JASKHM010000017">
    <property type="protein sequence ID" value="MEQ4485803.1"/>
    <property type="molecule type" value="Genomic_DNA"/>
</dbReference>
<evidence type="ECO:0000313" key="3">
    <source>
        <dbReference type="Proteomes" id="UP001493487"/>
    </source>
</evidence>
<dbReference type="Pfam" id="PF00903">
    <property type="entry name" value="Glyoxalase"/>
    <property type="match status" value="1"/>
</dbReference>
<accession>A0ABV1L0C0</accession>
<dbReference type="RefSeq" id="WP_232188634.1">
    <property type="nucleotide sequence ID" value="NZ_JAIOAP010000016.1"/>
</dbReference>
<gene>
    <name evidence="2" type="ORF">QJS35_25820</name>
</gene>
<name>A0ABV1L0C0_9BACL</name>
<evidence type="ECO:0000259" key="1">
    <source>
        <dbReference type="Pfam" id="PF00903"/>
    </source>
</evidence>
<dbReference type="PANTHER" id="PTHR36503">
    <property type="entry name" value="BLR2520 PROTEIN"/>
    <property type="match status" value="1"/>
</dbReference>
<keyword evidence="3" id="KW-1185">Reference proteome</keyword>
<dbReference type="InterPro" id="IPR004360">
    <property type="entry name" value="Glyas_Fos-R_dOase_dom"/>
</dbReference>
<organism evidence="2 3">
    <name type="scientific">Cohnella silvisoli</name>
    <dbReference type="NCBI Taxonomy" id="2873699"/>
    <lineage>
        <taxon>Bacteria</taxon>
        <taxon>Bacillati</taxon>
        <taxon>Bacillota</taxon>
        <taxon>Bacilli</taxon>
        <taxon>Bacillales</taxon>
        <taxon>Paenibacillaceae</taxon>
        <taxon>Cohnella</taxon>
    </lineage>
</organism>
<dbReference type="Proteomes" id="UP001493487">
    <property type="component" value="Unassembled WGS sequence"/>
</dbReference>
<dbReference type="PANTHER" id="PTHR36503:SF2">
    <property type="entry name" value="BLR2408 PROTEIN"/>
    <property type="match status" value="1"/>
</dbReference>
<dbReference type="InterPro" id="IPR029068">
    <property type="entry name" value="Glyas_Bleomycin-R_OHBP_Dase"/>
</dbReference>
<reference evidence="2 3" key="1">
    <citation type="journal article" date="2023" name="Genome Announc.">
        <title>Pan-Genome Analyses of the Genus Cohnella and Proposal of the Novel Species Cohnella silvisoli sp. nov., Isolated from Forest Soil.</title>
        <authorList>
            <person name="Wang C."/>
            <person name="Mao L."/>
            <person name="Bao G."/>
            <person name="Zhu H."/>
        </authorList>
    </citation>
    <scope>NUCLEOTIDE SEQUENCE [LARGE SCALE GENOMIC DNA]</scope>
    <source>
        <strain evidence="2 3">NL03-T5-1</strain>
    </source>
</reference>
<dbReference type="SUPFAM" id="SSF54593">
    <property type="entry name" value="Glyoxalase/Bleomycin resistance protein/Dihydroxybiphenyl dioxygenase"/>
    <property type="match status" value="1"/>
</dbReference>
<proteinExistence type="predicted"/>
<protein>
    <submittedName>
        <fullName evidence="2">VOC family protein</fullName>
    </submittedName>
</protein>
<feature type="domain" description="Glyoxalase/fosfomycin resistance/dioxygenase" evidence="1">
    <location>
        <begin position="9"/>
        <end position="128"/>
    </location>
</feature>
<sequence>MALTATQTYVNLHVQNVKQSMAFFTGLGFEFNMQFTDEEKAACIVIGDNMFVMLTNEEYFKSLTQKEIVDTDKYAQLTLALFVESRDKVDEIVNTAASLGGKIITDPEDYGFMYQWGFQDLDGHMWAIGAA</sequence>
<evidence type="ECO:0000313" key="2">
    <source>
        <dbReference type="EMBL" id="MEQ4485803.1"/>
    </source>
</evidence>
<dbReference type="Gene3D" id="3.10.180.10">
    <property type="entry name" value="2,3-Dihydroxybiphenyl 1,2-Dioxygenase, domain 1"/>
    <property type="match status" value="1"/>
</dbReference>
<comment type="caution">
    <text evidence="2">The sequence shown here is derived from an EMBL/GenBank/DDBJ whole genome shotgun (WGS) entry which is preliminary data.</text>
</comment>